<organism evidence="7 8">
    <name type="scientific">Azonexus fungiphilus</name>
    <dbReference type="NCBI Taxonomy" id="146940"/>
    <lineage>
        <taxon>Bacteria</taxon>
        <taxon>Pseudomonadati</taxon>
        <taxon>Pseudomonadota</taxon>
        <taxon>Betaproteobacteria</taxon>
        <taxon>Rhodocyclales</taxon>
        <taxon>Azonexaceae</taxon>
        <taxon>Azonexus</taxon>
    </lineage>
</organism>
<evidence type="ECO:0000313" key="7">
    <source>
        <dbReference type="EMBL" id="RKT50684.1"/>
    </source>
</evidence>
<evidence type="ECO:0000256" key="2">
    <source>
        <dbReference type="ARBA" id="ARBA00022475"/>
    </source>
</evidence>
<sequence>MSSTETIPAGSHGSPAGTLRLWLALIVATLLTWQLGEGGGSLPLTVAVLGIALLKGAAVALDFMALRHAPPLWRNLLLGWLLFVCALIGLAYWKGIA</sequence>
<feature type="transmembrane region" description="Helical" evidence="6">
    <location>
        <begin position="76"/>
        <end position="93"/>
    </location>
</feature>
<gene>
    <name evidence="7" type="ORF">DFR40_2606</name>
</gene>
<accession>A0A495VMX8</accession>
<feature type="transmembrane region" description="Helical" evidence="6">
    <location>
        <begin position="19"/>
        <end position="36"/>
    </location>
</feature>
<dbReference type="EMBL" id="RBXP01000017">
    <property type="protein sequence ID" value="RKT50684.1"/>
    <property type="molecule type" value="Genomic_DNA"/>
</dbReference>
<protein>
    <submittedName>
        <fullName evidence="7">Cytochrome c oxidase subunit IV</fullName>
    </submittedName>
</protein>
<dbReference type="RefSeq" id="WP_081700158.1">
    <property type="nucleotide sequence ID" value="NZ_JAANMQ010000010.1"/>
</dbReference>
<comment type="subcellular location">
    <subcellularLocation>
        <location evidence="1">Cell membrane</location>
        <topology evidence="1">Multi-pass membrane protein</topology>
    </subcellularLocation>
</comment>
<keyword evidence="3 6" id="KW-0812">Transmembrane</keyword>
<dbReference type="OrthoDB" id="9181004at2"/>
<evidence type="ECO:0000256" key="6">
    <source>
        <dbReference type="SAM" id="Phobius"/>
    </source>
</evidence>
<name>A0A495VMX8_9RHOO</name>
<dbReference type="InterPro" id="IPR005171">
    <property type="entry name" value="Cyt_c_oxidase_su4_prok"/>
</dbReference>
<evidence type="ECO:0000256" key="3">
    <source>
        <dbReference type="ARBA" id="ARBA00022692"/>
    </source>
</evidence>
<evidence type="ECO:0000256" key="1">
    <source>
        <dbReference type="ARBA" id="ARBA00004651"/>
    </source>
</evidence>
<keyword evidence="4 6" id="KW-1133">Transmembrane helix</keyword>
<evidence type="ECO:0000313" key="8">
    <source>
        <dbReference type="Proteomes" id="UP000270626"/>
    </source>
</evidence>
<dbReference type="AlphaFoldDB" id="A0A495VMX8"/>
<evidence type="ECO:0000256" key="5">
    <source>
        <dbReference type="ARBA" id="ARBA00023136"/>
    </source>
</evidence>
<reference evidence="7 8" key="1">
    <citation type="submission" date="2018-10" db="EMBL/GenBank/DDBJ databases">
        <title>Genomic Encyclopedia of Type Strains, Phase IV (KMG-IV): sequencing the most valuable type-strain genomes for metagenomic binning, comparative biology and taxonomic classification.</title>
        <authorList>
            <person name="Goeker M."/>
        </authorList>
    </citation>
    <scope>NUCLEOTIDE SEQUENCE [LARGE SCALE GENOMIC DNA]</scope>
    <source>
        <strain evidence="7 8">DSM 23841</strain>
    </source>
</reference>
<proteinExistence type="predicted"/>
<feature type="transmembrane region" description="Helical" evidence="6">
    <location>
        <begin position="42"/>
        <end position="64"/>
    </location>
</feature>
<keyword evidence="5 6" id="KW-0472">Membrane</keyword>
<evidence type="ECO:0000256" key="4">
    <source>
        <dbReference type="ARBA" id="ARBA00022989"/>
    </source>
</evidence>
<keyword evidence="8" id="KW-1185">Reference proteome</keyword>
<comment type="caution">
    <text evidence="7">The sequence shown here is derived from an EMBL/GenBank/DDBJ whole genome shotgun (WGS) entry which is preliminary data.</text>
</comment>
<keyword evidence="2" id="KW-1003">Cell membrane</keyword>
<dbReference type="Pfam" id="PF03626">
    <property type="entry name" value="COX4_pro"/>
    <property type="match status" value="1"/>
</dbReference>
<dbReference type="GO" id="GO:0005886">
    <property type="term" value="C:plasma membrane"/>
    <property type="evidence" value="ECO:0007669"/>
    <property type="project" value="UniProtKB-SubCell"/>
</dbReference>
<dbReference type="Proteomes" id="UP000270626">
    <property type="component" value="Unassembled WGS sequence"/>
</dbReference>